<dbReference type="GO" id="GO:0007165">
    <property type="term" value="P:signal transduction"/>
    <property type="evidence" value="ECO:0007669"/>
    <property type="project" value="InterPro"/>
</dbReference>
<organism evidence="2 3">
    <name type="scientific">Candidatus Endobugula sertula</name>
    <name type="common">Bugula neritina bacterial symbiont</name>
    <dbReference type="NCBI Taxonomy" id="62101"/>
    <lineage>
        <taxon>Bacteria</taxon>
        <taxon>Pseudomonadati</taxon>
        <taxon>Pseudomonadota</taxon>
        <taxon>Gammaproteobacteria</taxon>
        <taxon>Cellvibrionales</taxon>
        <taxon>Cellvibrionaceae</taxon>
        <taxon>Candidatus Endobugula</taxon>
    </lineage>
</organism>
<evidence type="ECO:0000313" key="3">
    <source>
        <dbReference type="Proteomes" id="UP000242502"/>
    </source>
</evidence>
<dbReference type="AlphaFoldDB" id="A0A1D2QQ42"/>
<accession>A0A1D2QQ42</accession>
<dbReference type="STRING" id="62101.AB835_07370"/>
<gene>
    <name evidence="2" type="ORF">AB835_07370</name>
</gene>
<dbReference type="EMBL" id="MDLC01000022">
    <property type="protein sequence ID" value="ODS23709.1"/>
    <property type="molecule type" value="Genomic_DNA"/>
</dbReference>
<dbReference type="SUPFAM" id="SSF50341">
    <property type="entry name" value="CheW-like"/>
    <property type="match status" value="1"/>
</dbReference>
<proteinExistence type="predicted"/>
<dbReference type="PIRSF" id="PIRSF020479">
    <property type="entry name" value="UCP020479_CheW"/>
    <property type="match status" value="1"/>
</dbReference>
<reference evidence="2 3" key="1">
    <citation type="journal article" date="2016" name="Appl. Environ. Microbiol.">
        <title>Lack of Overt Genome Reduction in the Bryostatin-Producing Bryozoan Symbiont "Candidatus Endobugula sertula".</title>
        <authorList>
            <person name="Miller I.J."/>
            <person name="Vanee N."/>
            <person name="Fong S.S."/>
            <person name="Lim-Fong G.E."/>
            <person name="Kwan J.C."/>
        </authorList>
    </citation>
    <scope>NUCLEOTIDE SEQUENCE [LARGE SCALE GENOMIC DNA]</scope>
    <source>
        <strain evidence="2">AB1-4</strain>
    </source>
</reference>
<dbReference type="InterPro" id="IPR014506">
    <property type="entry name" value="UCP020479_CheW"/>
</dbReference>
<protein>
    <recommendedName>
        <fullName evidence="1">CheW-like domain-containing protein</fullName>
    </recommendedName>
</protein>
<feature type="domain" description="CheW-like" evidence="1">
    <location>
        <begin position="124"/>
        <end position="262"/>
    </location>
</feature>
<dbReference type="GO" id="GO:0006935">
    <property type="term" value="P:chemotaxis"/>
    <property type="evidence" value="ECO:0007669"/>
    <property type="project" value="InterPro"/>
</dbReference>
<dbReference type="Pfam" id="PF01584">
    <property type="entry name" value="CheW"/>
    <property type="match status" value="1"/>
</dbReference>
<dbReference type="Proteomes" id="UP000242502">
    <property type="component" value="Unassembled WGS sequence"/>
</dbReference>
<dbReference type="InterPro" id="IPR002545">
    <property type="entry name" value="CheW-lke_dom"/>
</dbReference>
<comment type="caution">
    <text evidence="2">The sequence shown here is derived from an EMBL/GenBank/DDBJ whole genome shotgun (WGS) entry which is preliminary data.</text>
</comment>
<sequence length="271" mass="30616">MVQLPKPRQQLESYFNDLLAEIEGPIVKESEEFPSNVSQTQCVNNEQPIEHKRQQQKLEKLLANVSPNVKPILDTQESMVVDDVSTTDRDSVDFTSLAGPQGLDVGNAEWVIEPLSSQWLDNGRPHWAQQNFDILLVEVSGLKLAIPLAALGHIHPNGKLNVLFGQAEWFLGIKKTAMGNIKVVNTAKFIMPERYKENHREQLQYVIVINGLEWGIAVNHIAQPISMSPEDIRWRKNRDQHPWMAGTVKEHMCILVDVPTLGEMFLNESSG</sequence>
<name>A0A1D2QQ42_9GAMM</name>
<dbReference type="SMART" id="SM00260">
    <property type="entry name" value="CheW"/>
    <property type="match status" value="1"/>
</dbReference>
<dbReference type="InterPro" id="IPR036061">
    <property type="entry name" value="CheW-like_dom_sf"/>
</dbReference>
<evidence type="ECO:0000259" key="1">
    <source>
        <dbReference type="SMART" id="SM00260"/>
    </source>
</evidence>
<evidence type="ECO:0000313" key="2">
    <source>
        <dbReference type="EMBL" id="ODS23709.1"/>
    </source>
</evidence>